<keyword evidence="1" id="KW-1133">Transmembrane helix</keyword>
<feature type="non-terminal residue" evidence="2">
    <location>
        <position position="1"/>
    </location>
</feature>
<keyword evidence="1" id="KW-0812">Transmembrane</keyword>
<dbReference type="EMBL" id="GEEE01015251">
    <property type="protein sequence ID" value="JAP47974.1"/>
    <property type="molecule type" value="Transcribed_RNA"/>
</dbReference>
<name>A0A0X3Q5V4_SCHSO</name>
<evidence type="ECO:0000313" key="2">
    <source>
        <dbReference type="EMBL" id="JAP56102.1"/>
    </source>
</evidence>
<accession>A0A0X3Q5V4</accession>
<gene>
    <name evidence="2" type="ORF">TR147539</name>
</gene>
<sequence length="113" mass="13262">PGLFNLEGMSREPNQPTVVFFNHCLFAGANAVSNCAEFFRLTTSFYTPERFMKKSAYPIICSFVFPWVFLSIMFQDIYRQENMIFAYYWHNPFMRCSCASYQPIRWVCCSALA</sequence>
<reference evidence="2" key="1">
    <citation type="submission" date="2016-01" db="EMBL/GenBank/DDBJ databases">
        <title>Reference transcriptome for the parasite Schistocephalus solidus: insights into the molecular evolution of parasitism.</title>
        <authorList>
            <person name="Hebert F.O."/>
            <person name="Grambauer S."/>
            <person name="Barber I."/>
            <person name="Landry C.R."/>
            <person name="Aubin-Horth N."/>
        </authorList>
    </citation>
    <scope>NUCLEOTIDE SEQUENCE</scope>
</reference>
<evidence type="ECO:0000256" key="1">
    <source>
        <dbReference type="SAM" id="Phobius"/>
    </source>
</evidence>
<proteinExistence type="predicted"/>
<feature type="transmembrane region" description="Helical" evidence="1">
    <location>
        <begin position="55"/>
        <end position="74"/>
    </location>
</feature>
<dbReference type="EMBL" id="GEEE01007123">
    <property type="protein sequence ID" value="JAP56102.1"/>
    <property type="molecule type" value="Transcribed_RNA"/>
</dbReference>
<keyword evidence="1" id="KW-0472">Membrane</keyword>
<dbReference type="AlphaFoldDB" id="A0A0X3Q5V4"/>
<protein>
    <submittedName>
        <fullName evidence="2">Uncharacterized protein</fullName>
    </submittedName>
</protein>
<organism evidence="2">
    <name type="scientific">Schistocephalus solidus</name>
    <name type="common">Tapeworm</name>
    <dbReference type="NCBI Taxonomy" id="70667"/>
    <lineage>
        <taxon>Eukaryota</taxon>
        <taxon>Metazoa</taxon>
        <taxon>Spiralia</taxon>
        <taxon>Lophotrochozoa</taxon>
        <taxon>Platyhelminthes</taxon>
        <taxon>Cestoda</taxon>
        <taxon>Eucestoda</taxon>
        <taxon>Diphyllobothriidea</taxon>
        <taxon>Diphyllobothriidae</taxon>
        <taxon>Schistocephalus</taxon>
    </lineage>
</organism>